<dbReference type="InterPro" id="IPR052193">
    <property type="entry name" value="Peptidase_C59"/>
</dbReference>
<evidence type="ECO:0000256" key="2">
    <source>
        <dbReference type="ARBA" id="ARBA00022801"/>
    </source>
</evidence>
<evidence type="ECO:0000313" key="5">
    <source>
        <dbReference type="EMBL" id="QFZ92012.2"/>
    </source>
</evidence>
<name>A0AAT9JT48_SYNEL</name>
<dbReference type="InterPro" id="IPR029055">
    <property type="entry name" value="Ntn_hydrolases_N"/>
</dbReference>
<dbReference type="PANTHER" id="PTHR35527:SF2">
    <property type="entry name" value="HYDROLASE"/>
    <property type="match status" value="1"/>
</dbReference>
<feature type="signal peptide" evidence="3">
    <location>
        <begin position="1"/>
        <end position="33"/>
    </location>
</feature>
<evidence type="ECO:0000256" key="3">
    <source>
        <dbReference type="SAM" id="SignalP"/>
    </source>
</evidence>
<evidence type="ECO:0000256" key="1">
    <source>
        <dbReference type="ARBA" id="ARBA00006625"/>
    </source>
</evidence>
<dbReference type="Gene3D" id="3.60.60.10">
    <property type="entry name" value="Penicillin V Acylase, Chain A"/>
    <property type="match status" value="1"/>
</dbReference>
<organism evidence="5">
    <name type="scientific">Synechococcus elongatus PCC 11802</name>
    <dbReference type="NCBI Taxonomy" id="2283154"/>
    <lineage>
        <taxon>Bacteria</taxon>
        <taxon>Bacillati</taxon>
        <taxon>Cyanobacteriota</taxon>
        <taxon>Cyanophyceae</taxon>
        <taxon>Synechococcales</taxon>
        <taxon>Synechococcaceae</taxon>
        <taxon>Synechococcus</taxon>
    </lineage>
</organism>
<dbReference type="AlphaFoldDB" id="A0AAT9JT48"/>
<sequence length="356" mass="39325">MIIETMRLTMATKIGFLLLACTCFLLVAKPVQACTRAVYQGPNGMTITGRSMDWKDEIPANLWLFPRGMQRNGAVGPNSVTWTSKYGSVVASAFDIASTDGMNEKGLVANLLWLAESKYPEYKPSQKGLSVAAWVQYVLDNFATVEEAVNALRSEPFVVVSANIPGTDRFATLHLSISDAKGDNAIFEYIDGKLVIHHGMAYTVMTNSPTFEKQLALDGYWQQVGGLNMLPGTNRAADRFVRASFYIDAIPQTSNPRIAVASVFSVIRNVSVPFGISSEEEPNISSTRWRALSDQKNLVYYFETALTPNTFWVDLKKVNFEQNQPVKRLLVANNEVYAGDALSSFKPAKPFEFAGL</sequence>
<evidence type="ECO:0000259" key="4">
    <source>
        <dbReference type="Pfam" id="PF02275"/>
    </source>
</evidence>
<dbReference type="CDD" id="cd01902">
    <property type="entry name" value="Ntn_CGH"/>
    <property type="match status" value="1"/>
</dbReference>
<dbReference type="GO" id="GO:0016787">
    <property type="term" value="F:hydrolase activity"/>
    <property type="evidence" value="ECO:0007669"/>
    <property type="project" value="UniProtKB-KW"/>
</dbReference>
<dbReference type="SUPFAM" id="SSF56235">
    <property type="entry name" value="N-terminal nucleophile aminohydrolases (Ntn hydrolases)"/>
    <property type="match status" value="1"/>
</dbReference>
<dbReference type="Pfam" id="PF02275">
    <property type="entry name" value="CBAH"/>
    <property type="match status" value="1"/>
</dbReference>
<keyword evidence="3" id="KW-0732">Signal</keyword>
<feature type="domain" description="Choloylglycine hydrolase/NAAA C-terminal" evidence="4">
    <location>
        <begin position="34"/>
        <end position="326"/>
    </location>
</feature>
<proteinExistence type="inferred from homology"/>
<comment type="similarity">
    <text evidence="1">Belongs to the peptidase C59 family.</text>
</comment>
<dbReference type="PANTHER" id="PTHR35527">
    <property type="entry name" value="CHOLOYLGLYCINE HYDROLASE"/>
    <property type="match status" value="1"/>
</dbReference>
<accession>A0AAT9JT48</accession>
<protein>
    <submittedName>
        <fullName evidence="5">Linear amide C-N hydrolase</fullName>
    </submittedName>
</protein>
<feature type="chain" id="PRO_5043725727" evidence="3">
    <location>
        <begin position="34"/>
        <end position="356"/>
    </location>
</feature>
<dbReference type="EMBL" id="CP034671">
    <property type="protein sequence ID" value="QFZ92012.2"/>
    <property type="molecule type" value="Genomic_DNA"/>
</dbReference>
<gene>
    <name evidence="5" type="ORF">EKO22_06155</name>
</gene>
<dbReference type="RefSeq" id="WP_228383248.1">
    <property type="nucleotide sequence ID" value="NZ_CP034671.2"/>
</dbReference>
<dbReference type="InterPro" id="IPR029132">
    <property type="entry name" value="CBAH/NAAA_C"/>
</dbReference>
<keyword evidence="2 5" id="KW-0378">Hydrolase</keyword>
<reference evidence="5" key="1">
    <citation type="submission" date="2024-01" db="EMBL/GenBank/DDBJ databases">
        <title>Synechococcus elongatus PCC 11802, a close yet different native of Synechococcus elongatus PCC 11801.</title>
        <authorList>
            <person name="Jaiswal D."/>
            <person name="Sengupta A."/>
            <person name="Sengupta S."/>
            <person name="Pakrasi H.B."/>
            <person name="Wangikar P."/>
        </authorList>
    </citation>
    <scope>NUCLEOTIDE SEQUENCE</scope>
    <source>
        <strain evidence="5">PCC 11802</strain>
    </source>
</reference>